<accession>A0ABM8GKG7</accession>
<evidence type="ECO:0000313" key="2">
    <source>
        <dbReference type="EMBL" id="BDZ48885.1"/>
    </source>
</evidence>
<evidence type="ECO:0000313" key="3">
    <source>
        <dbReference type="Proteomes" id="UP001321486"/>
    </source>
</evidence>
<feature type="domain" description="DUF7882" evidence="1">
    <location>
        <begin position="1"/>
        <end position="92"/>
    </location>
</feature>
<protein>
    <recommendedName>
        <fullName evidence="1">DUF7882 domain-containing protein</fullName>
    </recommendedName>
</protein>
<dbReference type="RefSeq" id="WP_286345790.1">
    <property type="nucleotide sequence ID" value="NZ_AP027732.1"/>
</dbReference>
<dbReference type="Pfam" id="PF25355">
    <property type="entry name" value="DUF7882"/>
    <property type="match status" value="1"/>
</dbReference>
<dbReference type="InterPro" id="IPR057204">
    <property type="entry name" value="DUF7882"/>
</dbReference>
<keyword evidence="3" id="KW-1185">Reference proteome</keyword>
<sequence>MGTLLYGSLSFPFDDRTLVHLQIAIGAKLRRGEGFFFSWNAIGAGTERGSIWLSHTVPLAFAFDNSKVGPIDAAWLHDLEAQSSNGPSLTLTADLVRELAGEGVRSR</sequence>
<organism evidence="2 3">
    <name type="scientific">Frondihabitans sucicola</name>
    <dbReference type="NCBI Taxonomy" id="1268041"/>
    <lineage>
        <taxon>Bacteria</taxon>
        <taxon>Bacillati</taxon>
        <taxon>Actinomycetota</taxon>
        <taxon>Actinomycetes</taxon>
        <taxon>Micrococcales</taxon>
        <taxon>Microbacteriaceae</taxon>
        <taxon>Frondihabitans</taxon>
    </lineage>
</organism>
<name>A0ABM8GKG7_9MICO</name>
<gene>
    <name evidence="2" type="ORF">GCM10025867_11260</name>
</gene>
<dbReference type="EMBL" id="AP027732">
    <property type="protein sequence ID" value="BDZ48885.1"/>
    <property type="molecule type" value="Genomic_DNA"/>
</dbReference>
<proteinExistence type="predicted"/>
<reference evidence="3" key="1">
    <citation type="journal article" date="2019" name="Int. J. Syst. Evol. Microbiol.">
        <title>The Global Catalogue of Microorganisms (GCM) 10K type strain sequencing project: providing services to taxonomists for standard genome sequencing and annotation.</title>
        <authorList>
            <consortium name="The Broad Institute Genomics Platform"/>
            <consortium name="The Broad Institute Genome Sequencing Center for Infectious Disease"/>
            <person name="Wu L."/>
            <person name="Ma J."/>
        </authorList>
    </citation>
    <scope>NUCLEOTIDE SEQUENCE [LARGE SCALE GENOMIC DNA]</scope>
    <source>
        <strain evidence="3">NBRC 108728</strain>
    </source>
</reference>
<evidence type="ECO:0000259" key="1">
    <source>
        <dbReference type="Pfam" id="PF25355"/>
    </source>
</evidence>
<dbReference type="Proteomes" id="UP001321486">
    <property type="component" value="Chromosome"/>
</dbReference>